<evidence type="ECO:0000256" key="4">
    <source>
        <dbReference type="PROSITE-ProRule" id="PRU00146"/>
    </source>
</evidence>
<dbReference type="PROSITE" id="PS01359">
    <property type="entry name" value="ZF_PHD_1"/>
    <property type="match status" value="1"/>
</dbReference>
<dbReference type="EMBL" id="CAJEWN010000081">
    <property type="protein sequence ID" value="CAD2160749.1"/>
    <property type="molecule type" value="Genomic_DNA"/>
</dbReference>
<proteinExistence type="predicted"/>
<keyword evidence="5" id="KW-0175">Coiled coil</keyword>
<evidence type="ECO:0000256" key="6">
    <source>
        <dbReference type="SAM" id="MobiDB-lite"/>
    </source>
</evidence>
<dbReference type="Gene3D" id="3.30.40.10">
    <property type="entry name" value="Zinc/RING finger domain, C3HC4 (zinc finger)"/>
    <property type="match status" value="1"/>
</dbReference>
<dbReference type="InterPro" id="IPR011011">
    <property type="entry name" value="Znf_FYVE_PHD"/>
</dbReference>
<dbReference type="Proteomes" id="UP000580250">
    <property type="component" value="Unassembled WGS sequence"/>
</dbReference>
<evidence type="ECO:0000313" key="9">
    <source>
        <dbReference type="Proteomes" id="UP000580250"/>
    </source>
</evidence>
<sequence length="189" mass="22103">MHEKLNPSIPAKNTRSQKKILEEKDNLNARTPRRTDKKKTKKLLQIKGATECYDFDQTDNELKNKLIKLHEKLKERKFLQREVKQVKENEDTFEVEAILGVDLWLPESEVLDLELARDFIKEIAEGNRVVYKDNCGYCGQHEGLELNQAITCKNCNNLVHTMCTKLDNNQVDKICNGKMSWFCQFCKKK</sequence>
<keyword evidence="2 4" id="KW-0863">Zinc-finger</keyword>
<feature type="domain" description="PHD-type" evidence="7">
    <location>
        <begin position="132"/>
        <end position="189"/>
    </location>
</feature>
<evidence type="ECO:0000256" key="2">
    <source>
        <dbReference type="ARBA" id="ARBA00022771"/>
    </source>
</evidence>
<dbReference type="OrthoDB" id="8026088at2759"/>
<feature type="region of interest" description="Disordered" evidence="6">
    <location>
        <begin position="1"/>
        <end position="40"/>
    </location>
</feature>
<dbReference type="AlphaFoldDB" id="A0A6V7ULP3"/>
<protein>
    <recommendedName>
        <fullName evidence="7">PHD-type domain-containing protein</fullName>
    </recommendedName>
</protein>
<evidence type="ECO:0000256" key="3">
    <source>
        <dbReference type="ARBA" id="ARBA00022833"/>
    </source>
</evidence>
<evidence type="ECO:0000256" key="1">
    <source>
        <dbReference type="ARBA" id="ARBA00022723"/>
    </source>
</evidence>
<dbReference type="InterPro" id="IPR013083">
    <property type="entry name" value="Znf_RING/FYVE/PHD"/>
</dbReference>
<dbReference type="GO" id="GO:0008270">
    <property type="term" value="F:zinc ion binding"/>
    <property type="evidence" value="ECO:0007669"/>
    <property type="project" value="UniProtKB-KW"/>
</dbReference>
<evidence type="ECO:0000256" key="5">
    <source>
        <dbReference type="SAM" id="Coils"/>
    </source>
</evidence>
<dbReference type="SUPFAM" id="SSF57903">
    <property type="entry name" value="FYVE/PHD zinc finger"/>
    <property type="match status" value="1"/>
</dbReference>
<keyword evidence="3" id="KW-0862">Zinc</keyword>
<dbReference type="PROSITE" id="PS50016">
    <property type="entry name" value="ZF_PHD_2"/>
    <property type="match status" value="1"/>
</dbReference>
<comment type="caution">
    <text evidence="8">The sequence shown here is derived from an EMBL/GenBank/DDBJ whole genome shotgun (WGS) entry which is preliminary data.</text>
</comment>
<name>A0A6V7ULP3_MELEN</name>
<reference evidence="8 9" key="1">
    <citation type="submission" date="2020-08" db="EMBL/GenBank/DDBJ databases">
        <authorList>
            <person name="Koutsovoulos G."/>
            <person name="Danchin GJ E."/>
        </authorList>
    </citation>
    <scope>NUCLEOTIDE SEQUENCE [LARGE SCALE GENOMIC DNA]</scope>
</reference>
<dbReference type="InterPro" id="IPR019786">
    <property type="entry name" value="Zinc_finger_PHD-type_CS"/>
</dbReference>
<feature type="compositionally biased region" description="Basic residues" evidence="6">
    <location>
        <begin position="31"/>
        <end position="40"/>
    </location>
</feature>
<gene>
    <name evidence="8" type="ORF">MENT_LOCUS14444</name>
</gene>
<keyword evidence="1" id="KW-0479">Metal-binding</keyword>
<organism evidence="8 9">
    <name type="scientific">Meloidogyne enterolobii</name>
    <name type="common">Root-knot nematode worm</name>
    <name type="synonym">Meloidogyne mayaguensis</name>
    <dbReference type="NCBI Taxonomy" id="390850"/>
    <lineage>
        <taxon>Eukaryota</taxon>
        <taxon>Metazoa</taxon>
        <taxon>Ecdysozoa</taxon>
        <taxon>Nematoda</taxon>
        <taxon>Chromadorea</taxon>
        <taxon>Rhabditida</taxon>
        <taxon>Tylenchina</taxon>
        <taxon>Tylenchomorpha</taxon>
        <taxon>Tylenchoidea</taxon>
        <taxon>Meloidogynidae</taxon>
        <taxon>Meloidogyninae</taxon>
        <taxon>Meloidogyne</taxon>
    </lineage>
</organism>
<evidence type="ECO:0000313" key="8">
    <source>
        <dbReference type="EMBL" id="CAD2160749.1"/>
    </source>
</evidence>
<evidence type="ECO:0000259" key="7">
    <source>
        <dbReference type="PROSITE" id="PS50016"/>
    </source>
</evidence>
<feature type="coiled-coil region" evidence="5">
    <location>
        <begin position="62"/>
        <end position="96"/>
    </location>
</feature>
<accession>A0A6V7ULP3</accession>
<dbReference type="InterPro" id="IPR019787">
    <property type="entry name" value="Znf_PHD-finger"/>
</dbReference>